<name>A0A2T8I1U9_9POAL</name>
<accession>A0A2T8I1U9</accession>
<gene>
    <name evidence="2" type="ORF">PAHAL_9G195400</name>
</gene>
<evidence type="ECO:0000313" key="2">
    <source>
        <dbReference type="EMBL" id="PVH31631.1"/>
    </source>
</evidence>
<reference evidence="2" key="1">
    <citation type="submission" date="2018-04" db="EMBL/GenBank/DDBJ databases">
        <title>WGS assembly of Panicum hallii.</title>
        <authorList>
            <person name="Lovell J."/>
            <person name="Jenkins J."/>
            <person name="Lowry D."/>
            <person name="Mamidi S."/>
            <person name="Sreedasyam A."/>
            <person name="Weng X."/>
            <person name="Barry K."/>
            <person name="Bonette J."/>
            <person name="Campitelli B."/>
            <person name="Daum C."/>
            <person name="Gordon S."/>
            <person name="Gould B."/>
            <person name="Lipzen A."/>
            <person name="Macqueen A."/>
            <person name="Palacio-Mejia J."/>
            <person name="Plott C."/>
            <person name="Shakirov E."/>
            <person name="Shu S."/>
            <person name="Yoshinaga Y."/>
            <person name="Zane M."/>
            <person name="Rokhsar D."/>
            <person name="Grimwood J."/>
            <person name="Schmutz J."/>
            <person name="Juenger T."/>
        </authorList>
    </citation>
    <scope>NUCLEOTIDE SEQUENCE [LARGE SCALE GENOMIC DNA]</scope>
    <source>
        <strain evidence="2">FIL2</strain>
    </source>
</reference>
<proteinExistence type="predicted"/>
<protein>
    <submittedName>
        <fullName evidence="2">Uncharacterized protein</fullName>
    </submittedName>
</protein>
<evidence type="ECO:0000256" key="1">
    <source>
        <dbReference type="SAM" id="SignalP"/>
    </source>
</evidence>
<dbReference type="Proteomes" id="UP000243499">
    <property type="component" value="Chromosome 9"/>
</dbReference>
<dbReference type="Gramene" id="PVH31631">
    <property type="protein sequence ID" value="PVH31631"/>
    <property type="gene ID" value="PAHAL_9G195400"/>
</dbReference>
<keyword evidence="1" id="KW-0732">Signal</keyword>
<dbReference type="EMBL" id="CM008054">
    <property type="protein sequence ID" value="PVH31631.1"/>
    <property type="molecule type" value="Genomic_DNA"/>
</dbReference>
<feature type="chain" id="PRO_5015451395" evidence="1">
    <location>
        <begin position="17"/>
        <end position="73"/>
    </location>
</feature>
<feature type="signal peptide" evidence="1">
    <location>
        <begin position="1"/>
        <end position="16"/>
    </location>
</feature>
<dbReference type="AlphaFoldDB" id="A0A2T8I1U9"/>
<organism evidence="2">
    <name type="scientific">Panicum hallii</name>
    <dbReference type="NCBI Taxonomy" id="206008"/>
    <lineage>
        <taxon>Eukaryota</taxon>
        <taxon>Viridiplantae</taxon>
        <taxon>Streptophyta</taxon>
        <taxon>Embryophyta</taxon>
        <taxon>Tracheophyta</taxon>
        <taxon>Spermatophyta</taxon>
        <taxon>Magnoliopsida</taxon>
        <taxon>Liliopsida</taxon>
        <taxon>Poales</taxon>
        <taxon>Poaceae</taxon>
        <taxon>PACMAD clade</taxon>
        <taxon>Panicoideae</taxon>
        <taxon>Panicodae</taxon>
        <taxon>Paniceae</taxon>
        <taxon>Panicinae</taxon>
        <taxon>Panicum</taxon>
        <taxon>Panicum sect. Panicum</taxon>
    </lineage>
</organism>
<sequence>MLSIVLFSLNLDACLMHHEVANCAQNNTPGSRMQHNLQICFRMLLIVLNKLKLSDIDEISKKKPANKLFTSGK</sequence>